<keyword evidence="6" id="KW-0732">Signal</keyword>
<reference evidence="10 11" key="1">
    <citation type="submission" date="2017-10" db="EMBL/GenBank/DDBJ databases">
        <title>A novel species of cold-tolerant Malassezia isolated from bats.</title>
        <authorList>
            <person name="Lorch J.M."/>
            <person name="Palmer J.M."/>
            <person name="Vanderwolf K.J."/>
            <person name="Schmidt K.Z."/>
            <person name="Verant M.L."/>
            <person name="Weller T.J."/>
            <person name="Blehert D.S."/>
        </authorList>
    </citation>
    <scope>NUCLEOTIDE SEQUENCE [LARGE SCALE GENOMIC DNA]</scope>
    <source>
        <strain evidence="10 11">NWHC:44797-103</strain>
    </source>
</reference>
<proteinExistence type="inferred from homology"/>
<evidence type="ECO:0000256" key="7">
    <source>
        <dbReference type="ARBA" id="ARBA00022824"/>
    </source>
</evidence>
<keyword evidence="11" id="KW-1185">Reference proteome</keyword>
<evidence type="ECO:0000313" key="11">
    <source>
        <dbReference type="Proteomes" id="UP000232875"/>
    </source>
</evidence>
<keyword evidence="7" id="KW-0256">Endoplasmic reticulum</keyword>
<dbReference type="AlphaFoldDB" id="A0A2N1JG01"/>
<evidence type="ECO:0000256" key="6">
    <source>
        <dbReference type="ARBA" id="ARBA00022729"/>
    </source>
</evidence>
<evidence type="ECO:0000313" key="10">
    <source>
        <dbReference type="EMBL" id="PKI85480.1"/>
    </source>
</evidence>
<name>A0A2N1JG01_9BASI</name>
<protein>
    <recommendedName>
        <fullName evidence="4">Protein ROT1</fullName>
    </recommendedName>
    <alternativeName>
        <fullName evidence="3">Protein rot1</fullName>
    </alternativeName>
</protein>
<evidence type="ECO:0000256" key="5">
    <source>
        <dbReference type="ARBA" id="ARBA00022692"/>
    </source>
</evidence>
<dbReference type="Proteomes" id="UP000232875">
    <property type="component" value="Unassembled WGS sequence"/>
</dbReference>
<organism evidence="10 11">
    <name type="scientific">Malassezia vespertilionis</name>
    <dbReference type="NCBI Taxonomy" id="2020962"/>
    <lineage>
        <taxon>Eukaryota</taxon>
        <taxon>Fungi</taxon>
        <taxon>Dikarya</taxon>
        <taxon>Basidiomycota</taxon>
        <taxon>Ustilaginomycotina</taxon>
        <taxon>Malasseziomycetes</taxon>
        <taxon>Malasseziales</taxon>
        <taxon>Malasseziaceae</taxon>
        <taxon>Malassezia</taxon>
    </lineage>
</organism>
<accession>A0A2N1JG01</accession>
<evidence type="ECO:0000256" key="1">
    <source>
        <dbReference type="ARBA" id="ARBA00004115"/>
    </source>
</evidence>
<dbReference type="STRING" id="2020962.A0A2N1JG01"/>
<dbReference type="InterPro" id="IPR019623">
    <property type="entry name" value="Rot1"/>
</dbReference>
<comment type="subcellular location">
    <subcellularLocation>
        <location evidence="1">Endoplasmic reticulum membrane</location>
        <topology evidence="1">Single-pass type I membrane protein</topology>
    </subcellularLocation>
</comment>
<evidence type="ECO:0000256" key="2">
    <source>
        <dbReference type="ARBA" id="ARBA00007149"/>
    </source>
</evidence>
<dbReference type="PANTHER" id="PTHR28090:SF1">
    <property type="entry name" value="PROTEIN ROT1"/>
    <property type="match status" value="1"/>
</dbReference>
<evidence type="ECO:0000256" key="9">
    <source>
        <dbReference type="ARBA" id="ARBA00023136"/>
    </source>
</evidence>
<dbReference type="GO" id="GO:0006458">
    <property type="term" value="P:'de novo' protein folding"/>
    <property type="evidence" value="ECO:0007669"/>
    <property type="project" value="InterPro"/>
</dbReference>
<gene>
    <name evidence="10" type="primary">ROT1</name>
    <name evidence="10" type="ORF">MVES_000117</name>
</gene>
<sequence length="222" mass="25302">MVYAEIAEYKPLSRDLRGTWSSGSQQVLTGADRNDNVRFHSSSKANNQMFYNPYRKQFTVPRSAGISYSFLPSNGSDNEGFFEEARFQYQSDSQNPHCFSAQLIWLHGRYKYGRNNLATDMTLSAYPGDSMIQTITNPECTGGKSVETDVYTLDKNQEYIKNFTTFIENDAPYPQPGSNTKAMWGLQMYQFDGAPLAKMYLKYDPPQMLPTEQMFVQVIGVN</sequence>
<dbReference type="GO" id="GO:0051082">
    <property type="term" value="F:unfolded protein binding"/>
    <property type="evidence" value="ECO:0007669"/>
    <property type="project" value="TreeGrafter"/>
</dbReference>
<comment type="similarity">
    <text evidence="2">Belongs to the ROT1 family.</text>
</comment>
<dbReference type="EMBL" id="KZ454987">
    <property type="protein sequence ID" value="PKI85480.1"/>
    <property type="molecule type" value="Genomic_DNA"/>
</dbReference>
<dbReference type="Pfam" id="PF10681">
    <property type="entry name" value="Rot1"/>
    <property type="match status" value="1"/>
</dbReference>
<keyword evidence="8" id="KW-1133">Transmembrane helix</keyword>
<dbReference type="GO" id="GO:0005789">
    <property type="term" value="C:endoplasmic reticulum membrane"/>
    <property type="evidence" value="ECO:0007669"/>
    <property type="project" value="UniProtKB-SubCell"/>
</dbReference>
<evidence type="ECO:0000256" key="8">
    <source>
        <dbReference type="ARBA" id="ARBA00022989"/>
    </source>
</evidence>
<dbReference type="OrthoDB" id="5327821at2759"/>
<evidence type="ECO:0000256" key="3">
    <source>
        <dbReference type="ARBA" id="ARBA00016195"/>
    </source>
</evidence>
<dbReference type="PANTHER" id="PTHR28090">
    <property type="entry name" value="PROTEIN ROT1"/>
    <property type="match status" value="1"/>
</dbReference>
<evidence type="ECO:0000256" key="4">
    <source>
        <dbReference type="ARBA" id="ARBA00017291"/>
    </source>
</evidence>
<keyword evidence="5" id="KW-0812">Transmembrane</keyword>
<keyword evidence="9" id="KW-0472">Membrane</keyword>